<comment type="caution">
    <text evidence="3">The sequence shown here is derived from an EMBL/GenBank/DDBJ whole genome shotgun (WGS) entry which is preliminary data.</text>
</comment>
<proteinExistence type="predicted"/>
<evidence type="ECO:0000256" key="1">
    <source>
        <dbReference type="SAM" id="SignalP"/>
    </source>
</evidence>
<dbReference type="Proteomes" id="UP000245212">
    <property type="component" value="Unassembled WGS sequence"/>
</dbReference>
<reference evidence="4" key="1">
    <citation type="submission" date="2018-05" db="EMBL/GenBank/DDBJ databases">
        <authorList>
            <person name="Li Y."/>
        </authorList>
    </citation>
    <scope>NUCLEOTIDE SEQUENCE [LARGE SCALE GENOMIC DNA]</scope>
    <source>
        <strain evidence="4">3d-2-2</strain>
    </source>
</reference>
<feature type="chain" id="PRO_5016071048" description="EF-hand domain-containing protein" evidence="1">
    <location>
        <begin position="28"/>
        <end position="128"/>
    </location>
</feature>
<dbReference type="Gene3D" id="1.10.238.10">
    <property type="entry name" value="EF-hand"/>
    <property type="match status" value="1"/>
</dbReference>
<name>A0A2V1K5V1_9BURK</name>
<dbReference type="InterPro" id="IPR018247">
    <property type="entry name" value="EF_Hand_1_Ca_BS"/>
</dbReference>
<keyword evidence="1" id="KW-0732">Signal</keyword>
<evidence type="ECO:0000313" key="4">
    <source>
        <dbReference type="Proteomes" id="UP000245212"/>
    </source>
</evidence>
<dbReference type="EMBL" id="QETA01000001">
    <property type="protein sequence ID" value="PWF24835.1"/>
    <property type="molecule type" value="Genomic_DNA"/>
</dbReference>
<dbReference type="RefSeq" id="WP_109060240.1">
    <property type="nucleotide sequence ID" value="NZ_QETA01000001.1"/>
</dbReference>
<dbReference type="InterPro" id="IPR002048">
    <property type="entry name" value="EF_hand_dom"/>
</dbReference>
<sequence>MIKTTFTKTACRVALSLAMVLPVSAMAQSAPSTMQWDDAYFVEIDIDKDGRVSVEEYEIFMRDAFNKLDKDGNGRLTRAETLEVLTEEQFDFLDKNKDGEVELDEFIVQVTAEFKRQDRDGDGYLKRR</sequence>
<dbReference type="Pfam" id="PF13405">
    <property type="entry name" value="EF-hand_6"/>
    <property type="match status" value="1"/>
</dbReference>
<keyword evidence="4" id="KW-1185">Reference proteome</keyword>
<dbReference type="PROSITE" id="PS50222">
    <property type="entry name" value="EF_HAND_2"/>
    <property type="match status" value="1"/>
</dbReference>
<dbReference type="CDD" id="cd00051">
    <property type="entry name" value="EFh"/>
    <property type="match status" value="1"/>
</dbReference>
<organism evidence="3 4">
    <name type="scientific">Corticimicrobacter populi</name>
    <dbReference type="NCBI Taxonomy" id="2175229"/>
    <lineage>
        <taxon>Bacteria</taxon>
        <taxon>Pseudomonadati</taxon>
        <taxon>Pseudomonadota</taxon>
        <taxon>Betaproteobacteria</taxon>
        <taxon>Burkholderiales</taxon>
        <taxon>Alcaligenaceae</taxon>
        <taxon>Corticimicrobacter</taxon>
    </lineage>
</organism>
<evidence type="ECO:0000313" key="3">
    <source>
        <dbReference type="EMBL" id="PWF24835.1"/>
    </source>
</evidence>
<dbReference type="GO" id="GO:0005509">
    <property type="term" value="F:calcium ion binding"/>
    <property type="evidence" value="ECO:0007669"/>
    <property type="project" value="InterPro"/>
</dbReference>
<dbReference type="AlphaFoldDB" id="A0A2V1K5V1"/>
<dbReference type="SMART" id="SM00054">
    <property type="entry name" value="EFh"/>
    <property type="match status" value="2"/>
</dbReference>
<feature type="domain" description="EF-hand" evidence="2">
    <location>
        <begin position="56"/>
        <end position="91"/>
    </location>
</feature>
<dbReference type="InterPro" id="IPR011992">
    <property type="entry name" value="EF-hand-dom_pair"/>
</dbReference>
<protein>
    <recommendedName>
        <fullName evidence="2">EF-hand domain-containing protein</fullName>
    </recommendedName>
</protein>
<accession>A0A2V1K5V1</accession>
<gene>
    <name evidence="3" type="ORF">DD235_01230</name>
</gene>
<feature type="signal peptide" evidence="1">
    <location>
        <begin position="1"/>
        <end position="27"/>
    </location>
</feature>
<dbReference type="SUPFAM" id="SSF47473">
    <property type="entry name" value="EF-hand"/>
    <property type="match status" value="1"/>
</dbReference>
<dbReference type="PROSITE" id="PS00018">
    <property type="entry name" value="EF_HAND_1"/>
    <property type="match status" value="1"/>
</dbReference>
<dbReference type="Pfam" id="PF13202">
    <property type="entry name" value="EF-hand_5"/>
    <property type="match status" value="1"/>
</dbReference>
<evidence type="ECO:0000259" key="2">
    <source>
        <dbReference type="PROSITE" id="PS50222"/>
    </source>
</evidence>